<gene>
    <name evidence="1" type="ORF">RAG0_00803</name>
</gene>
<evidence type="ECO:0000313" key="2">
    <source>
        <dbReference type="Proteomes" id="UP000178912"/>
    </source>
</evidence>
<dbReference type="EMBL" id="FJUX01000002">
    <property type="protein sequence ID" value="CZS89393.1"/>
    <property type="molecule type" value="Genomic_DNA"/>
</dbReference>
<sequence>MTELSEILNYLPRQVARPPLILGRDPRTSHPINTDFSKRIDDYDENKAIDDFYISNDYLVQGQ</sequence>
<reference evidence="2" key="1">
    <citation type="submission" date="2016-03" db="EMBL/GenBank/DDBJ databases">
        <authorList>
            <person name="Guldener U."/>
        </authorList>
    </citation>
    <scope>NUCLEOTIDE SEQUENCE [LARGE SCALE GENOMIC DNA]</scope>
    <source>
        <strain evidence="2">04CH-RAC-A.6.1</strain>
    </source>
</reference>
<dbReference type="AlphaFoldDB" id="A0A1E1JUA0"/>
<protein>
    <submittedName>
        <fullName evidence="1">Uncharacterized protein</fullName>
    </submittedName>
</protein>
<keyword evidence="2" id="KW-1185">Reference proteome</keyword>
<dbReference type="Proteomes" id="UP000178912">
    <property type="component" value="Unassembled WGS sequence"/>
</dbReference>
<organism evidence="1 2">
    <name type="scientific">Rhynchosporium agropyri</name>
    <dbReference type="NCBI Taxonomy" id="914238"/>
    <lineage>
        <taxon>Eukaryota</taxon>
        <taxon>Fungi</taxon>
        <taxon>Dikarya</taxon>
        <taxon>Ascomycota</taxon>
        <taxon>Pezizomycotina</taxon>
        <taxon>Leotiomycetes</taxon>
        <taxon>Helotiales</taxon>
        <taxon>Ploettnerulaceae</taxon>
        <taxon>Rhynchosporium</taxon>
    </lineage>
</organism>
<name>A0A1E1JUA0_9HELO</name>
<accession>A0A1E1JUA0</accession>
<proteinExistence type="predicted"/>
<evidence type="ECO:0000313" key="1">
    <source>
        <dbReference type="EMBL" id="CZS89393.1"/>
    </source>
</evidence>